<dbReference type="Pfam" id="PF04267">
    <property type="entry name" value="SoxD"/>
    <property type="match status" value="1"/>
</dbReference>
<dbReference type="InterPro" id="IPR038561">
    <property type="entry name" value="SoxD_sf"/>
</dbReference>
<protein>
    <submittedName>
        <fullName evidence="1">Putative sarcosine oxidase</fullName>
    </submittedName>
</protein>
<dbReference type="GO" id="GO:0046653">
    <property type="term" value="P:tetrahydrofolate metabolic process"/>
    <property type="evidence" value="ECO:0007669"/>
    <property type="project" value="InterPro"/>
</dbReference>
<dbReference type="EMBL" id="CP000830">
    <property type="protein sequence ID" value="ABV94001.1"/>
    <property type="molecule type" value="Genomic_DNA"/>
</dbReference>
<sequence>MRIPCPLCGNRDLREFTYLGHETYLDRPAPGDAEALDSYLHLRDNPAGETGELWYHGLGCGAWLHVQRNTVTHEIGAVTLASEKVAP</sequence>
<keyword evidence="2" id="KW-1185">Reference proteome</keyword>
<dbReference type="RefSeq" id="WP_012178932.1">
    <property type="nucleotide sequence ID" value="NC_009952.1"/>
</dbReference>
<dbReference type="Proteomes" id="UP000006833">
    <property type="component" value="Chromosome"/>
</dbReference>
<dbReference type="eggNOG" id="COG4311">
    <property type="taxonomic scope" value="Bacteria"/>
</dbReference>
<evidence type="ECO:0000313" key="1">
    <source>
        <dbReference type="EMBL" id="ABV94001.1"/>
    </source>
</evidence>
<dbReference type="KEGG" id="dsh:Dshi_2265"/>
<dbReference type="Gene3D" id="3.30.2270.10">
    <property type="entry name" value="Folate-binding superfamily"/>
    <property type="match status" value="1"/>
</dbReference>
<name>A8LR78_DINSH</name>
<dbReference type="InterPro" id="IPR006279">
    <property type="entry name" value="SoxD"/>
</dbReference>
<organism evidence="1 2">
    <name type="scientific">Dinoroseobacter shibae (strain DSM 16493 / NCIMB 14021 / DFL 12)</name>
    <dbReference type="NCBI Taxonomy" id="398580"/>
    <lineage>
        <taxon>Bacteria</taxon>
        <taxon>Pseudomonadati</taxon>
        <taxon>Pseudomonadota</taxon>
        <taxon>Alphaproteobacteria</taxon>
        <taxon>Rhodobacterales</taxon>
        <taxon>Roseobacteraceae</taxon>
        <taxon>Dinoroseobacter</taxon>
    </lineage>
</organism>
<dbReference type="STRING" id="398580.Dshi_2265"/>
<proteinExistence type="predicted"/>
<dbReference type="HOGENOM" id="CLU_156359_1_1_5"/>
<dbReference type="AlphaFoldDB" id="A8LR78"/>
<reference evidence="2" key="1">
    <citation type="journal article" date="2010" name="ISME J.">
        <title>The complete genome sequence of the algal symbiont Dinoroseobacter shibae: a hitchhiker's guide to life in the sea.</title>
        <authorList>
            <person name="Wagner-Dobler I."/>
            <person name="Ballhausen B."/>
            <person name="Berger M."/>
            <person name="Brinkhoff T."/>
            <person name="Buchholz I."/>
            <person name="Bunk B."/>
            <person name="Cypionka H."/>
            <person name="Daniel R."/>
            <person name="Drepper T."/>
            <person name="Gerdts G."/>
            <person name="Hahnke S."/>
            <person name="Han C."/>
            <person name="Jahn D."/>
            <person name="Kalhoefer D."/>
            <person name="Kiss H."/>
            <person name="Klenk H.P."/>
            <person name="Kyrpides N."/>
            <person name="Liebl W."/>
            <person name="Liesegang H."/>
            <person name="Meincke L."/>
            <person name="Pati A."/>
            <person name="Petersen J."/>
            <person name="Piekarski T."/>
            <person name="Pommerenke C."/>
            <person name="Pradella S."/>
            <person name="Pukall R."/>
            <person name="Rabus R."/>
            <person name="Stackebrandt E."/>
            <person name="Thole S."/>
            <person name="Thompson L."/>
            <person name="Tielen P."/>
            <person name="Tomasch J."/>
            <person name="von Jan M."/>
            <person name="Wanphrut N."/>
            <person name="Wichels A."/>
            <person name="Zech H."/>
            <person name="Simon M."/>
        </authorList>
    </citation>
    <scope>NUCLEOTIDE SEQUENCE [LARGE SCALE GENOMIC DNA]</scope>
    <source>
        <strain evidence="2">DSM 16493 / NCIMB 14021 / DFL 12</strain>
    </source>
</reference>
<dbReference type="GO" id="GO:0008115">
    <property type="term" value="F:sarcosine oxidase activity"/>
    <property type="evidence" value="ECO:0007669"/>
    <property type="project" value="InterPro"/>
</dbReference>
<gene>
    <name evidence="1" type="ordered locus">Dshi_2265</name>
</gene>
<dbReference type="OrthoDB" id="5420070at2"/>
<evidence type="ECO:0000313" key="2">
    <source>
        <dbReference type="Proteomes" id="UP000006833"/>
    </source>
</evidence>
<accession>A8LR78</accession>